<dbReference type="PANTHER" id="PTHR45691">
    <property type="entry name" value="PROTEIN DIAPHANOUS"/>
    <property type="match status" value="1"/>
</dbReference>
<dbReference type="SMART" id="SM00461">
    <property type="entry name" value="WH1"/>
    <property type="match status" value="1"/>
</dbReference>
<feature type="compositionally biased region" description="Gly residues" evidence="2">
    <location>
        <begin position="152"/>
        <end position="166"/>
    </location>
</feature>
<dbReference type="PANTHER" id="PTHR45691:SF6">
    <property type="entry name" value="PROTEIN DIAPHANOUS"/>
    <property type="match status" value="1"/>
</dbReference>
<sequence length="687" mass="71288">MPSILSDEDKQTVKRTVPKSANKIHTVAVAKLYIAYPDPRRWTYTGLQGAVVLANDLVGNTFWLKMVDISPHGRGVIWDQEIYDTFSYNQDRVFFHTFELEDCLAGLSFADEKEAKTFKKKLDDREKNAHKNTKNKPFSASAGTSAPAANGKSGGGHGHGLLGGLFGHRHSSQPGPPPASIIPPTNVTSPVQSTHSNATSARNSAIDTTDPSWQPLLKELLAMGITEDQIEENADFIKLYIEQRKTEEKLKDENNQRKSRAPPPPPPSAPPIAASLSPQNTGGSKRGPPPAPPPARRTRTDAAINRNSSGSPAPPSPPREASPPPGPPKPVFRAPPPIAEAGKFANMPPAPPSRARASSNAANPGPPPPPRPPKTPVPDEERPVGGKFGVPPPFTGNRVPSGPPPPPPSRGPVPPPPPARDTPSAPPPLPPKTSAAPIPPPIHNIPPPPPLPPSSSRPAPPPGAAPVPPPLPPTSNVAPIPPPPPPMPNRSIPPPPPMPNSGAPPPPPPMPNTGAPPPPPMPPGSVPPPPPPMPSRSAVAPPPPGPPPPPGGGAPLPKPAAGRDGLLADIRGGARLKKVSDSEKKDRSAAAVPGAEPAGGASGGASGAATPGDAGLAGALASALAARKSKMTSPTKRTGKQRKFNLLKTASARYTESIMAIFRCGYTSYTMSNPRKELLEDVSEPLG</sequence>
<feature type="domain" description="WH2" evidence="4">
    <location>
        <begin position="562"/>
        <end position="579"/>
    </location>
</feature>
<feature type="compositionally biased region" description="Polar residues" evidence="2">
    <location>
        <begin position="185"/>
        <end position="210"/>
    </location>
</feature>
<accession>A0A8J2I2C2</accession>
<dbReference type="Pfam" id="PF02205">
    <property type="entry name" value="WH2"/>
    <property type="match status" value="1"/>
</dbReference>
<dbReference type="GO" id="GO:0030479">
    <property type="term" value="C:actin cortical patch"/>
    <property type="evidence" value="ECO:0007669"/>
    <property type="project" value="UniProtKB-ARBA"/>
</dbReference>
<dbReference type="InterPro" id="IPR003124">
    <property type="entry name" value="WH2_dom"/>
</dbReference>
<feature type="compositionally biased region" description="Pro residues" evidence="2">
    <location>
        <begin position="364"/>
        <end position="376"/>
    </location>
</feature>
<dbReference type="EMBL" id="CAJRGZ010000017">
    <property type="protein sequence ID" value="CAG5156437.1"/>
    <property type="molecule type" value="Genomic_DNA"/>
</dbReference>
<evidence type="ECO:0000256" key="2">
    <source>
        <dbReference type="SAM" id="MobiDB-lite"/>
    </source>
</evidence>
<dbReference type="PROSITE" id="PS51082">
    <property type="entry name" value="WH2"/>
    <property type="match status" value="1"/>
</dbReference>
<dbReference type="GO" id="GO:0045010">
    <property type="term" value="P:actin nucleation"/>
    <property type="evidence" value="ECO:0007669"/>
    <property type="project" value="UniProtKB-ARBA"/>
</dbReference>
<dbReference type="InterPro" id="IPR011993">
    <property type="entry name" value="PH-like_dom_sf"/>
</dbReference>
<gene>
    <name evidence="5" type="ORF">ALTATR162_LOCUS4235</name>
</gene>
<dbReference type="Proteomes" id="UP000676310">
    <property type="component" value="Unassembled WGS sequence"/>
</dbReference>
<feature type="region of interest" description="Disordered" evidence="2">
    <location>
        <begin position="248"/>
        <end position="615"/>
    </location>
</feature>
<feature type="domain" description="WH1" evidence="3">
    <location>
        <begin position="17"/>
        <end position="129"/>
    </location>
</feature>
<evidence type="ECO:0000259" key="3">
    <source>
        <dbReference type="PROSITE" id="PS50229"/>
    </source>
</evidence>
<dbReference type="CDD" id="cd01205">
    <property type="entry name" value="EVH1_WASP-like"/>
    <property type="match status" value="1"/>
</dbReference>
<dbReference type="GO" id="GO:0030041">
    <property type="term" value="P:actin filament polymerization"/>
    <property type="evidence" value="ECO:0007669"/>
    <property type="project" value="TreeGrafter"/>
</dbReference>
<organism evidence="5 6">
    <name type="scientific">Alternaria atra</name>
    <dbReference type="NCBI Taxonomy" id="119953"/>
    <lineage>
        <taxon>Eukaryota</taxon>
        <taxon>Fungi</taxon>
        <taxon>Dikarya</taxon>
        <taxon>Ascomycota</taxon>
        <taxon>Pezizomycotina</taxon>
        <taxon>Dothideomycetes</taxon>
        <taxon>Pleosporomycetidae</taxon>
        <taxon>Pleosporales</taxon>
        <taxon>Pleosporineae</taxon>
        <taxon>Pleosporaceae</taxon>
        <taxon>Alternaria</taxon>
        <taxon>Alternaria sect. Ulocladioides</taxon>
    </lineage>
</organism>
<dbReference type="Gene3D" id="2.30.29.30">
    <property type="entry name" value="Pleckstrin-homology domain (PH domain)/Phosphotyrosine-binding domain (PTB)"/>
    <property type="match status" value="1"/>
</dbReference>
<feature type="compositionally biased region" description="Pro residues" evidence="2">
    <location>
        <begin position="261"/>
        <end position="270"/>
    </location>
</feature>
<dbReference type="OrthoDB" id="8963340at2759"/>
<feature type="compositionally biased region" description="Low complexity" evidence="2">
    <location>
        <begin position="353"/>
        <end position="363"/>
    </location>
</feature>
<evidence type="ECO:0000313" key="5">
    <source>
        <dbReference type="EMBL" id="CAG5156437.1"/>
    </source>
</evidence>
<evidence type="ECO:0008006" key="7">
    <source>
        <dbReference type="Google" id="ProtNLM"/>
    </source>
</evidence>
<dbReference type="InterPro" id="IPR033927">
    <property type="entry name" value="WASPfam_EVH1"/>
</dbReference>
<dbReference type="GO" id="GO:0003779">
    <property type="term" value="F:actin binding"/>
    <property type="evidence" value="ECO:0007669"/>
    <property type="project" value="InterPro"/>
</dbReference>
<feature type="compositionally biased region" description="Pro residues" evidence="2">
    <location>
        <begin position="401"/>
        <end position="558"/>
    </location>
</feature>
<feature type="compositionally biased region" description="Pro residues" evidence="2">
    <location>
        <begin position="312"/>
        <end position="338"/>
    </location>
</feature>
<feature type="compositionally biased region" description="Basic and acidic residues" evidence="2">
    <location>
        <begin position="578"/>
        <end position="588"/>
    </location>
</feature>
<comment type="caution">
    <text evidence="5">The sequence shown here is derived from an EMBL/GenBank/DDBJ whole genome shotgun (WGS) entry which is preliminary data.</text>
</comment>
<dbReference type="AlphaFoldDB" id="A0A8J2I2C2"/>
<protein>
    <recommendedName>
        <fullName evidence="7">WH1 domain-containing protein</fullName>
    </recommendedName>
</protein>
<dbReference type="CDD" id="cd21762">
    <property type="entry name" value="WH2"/>
    <property type="match status" value="1"/>
</dbReference>
<dbReference type="Gene3D" id="3.90.810.10">
    <property type="entry name" value="CRIB domain"/>
    <property type="match status" value="1"/>
</dbReference>
<proteinExistence type="predicted"/>
<evidence type="ECO:0000256" key="1">
    <source>
        <dbReference type="ARBA" id="ARBA00022553"/>
    </source>
</evidence>
<dbReference type="InterPro" id="IPR036936">
    <property type="entry name" value="CRIB_dom_sf"/>
</dbReference>
<evidence type="ECO:0000259" key="4">
    <source>
        <dbReference type="PROSITE" id="PS51082"/>
    </source>
</evidence>
<dbReference type="RefSeq" id="XP_043167780.1">
    <property type="nucleotide sequence ID" value="XM_043311845.1"/>
</dbReference>
<dbReference type="SUPFAM" id="SSF50729">
    <property type="entry name" value="PH domain-like"/>
    <property type="match status" value="1"/>
</dbReference>
<keyword evidence="1" id="KW-0597">Phosphoprotein</keyword>
<dbReference type="GO" id="GO:0071933">
    <property type="term" value="F:Arp2/3 complex binding"/>
    <property type="evidence" value="ECO:0007669"/>
    <property type="project" value="UniProtKB-ARBA"/>
</dbReference>
<dbReference type="GO" id="GO:0005884">
    <property type="term" value="C:actin filament"/>
    <property type="evidence" value="ECO:0007669"/>
    <property type="project" value="TreeGrafter"/>
</dbReference>
<feature type="compositionally biased region" description="Low complexity" evidence="2">
    <location>
        <begin position="589"/>
        <end position="599"/>
    </location>
</feature>
<dbReference type="FunFam" id="2.30.29.30:FF:000281">
    <property type="entry name" value="Actin associated protein"/>
    <property type="match status" value="1"/>
</dbReference>
<name>A0A8J2I2C2_9PLEO</name>
<dbReference type="GeneID" id="67015880"/>
<dbReference type="InterPro" id="IPR051412">
    <property type="entry name" value="Formin_Homology_Diaphanous_sf"/>
</dbReference>
<keyword evidence="6" id="KW-1185">Reference proteome</keyword>
<feature type="region of interest" description="Disordered" evidence="2">
    <location>
        <begin position="121"/>
        <end position="210"/>
    </location>
</feature>
<evidence type="ECO:0000313" key="6">
    <source>
        <dbReference type="Proteomes" id="UP000676310"/>
    </source>
</evidence>
<feature type="compositionally biased region" description="Polar residues" evidence="2">
    <location>
        <begin position="135"/>
        <end position="144"/>
    </location>
</feature>
<dbReference type="Pfam" id="PF00568">
    <property type="entry name" value="WH1"/>
    <property type="match status" value="1"/>
</dbReference>
<dbReference type="InterPro" id="IPR000697">
    <property type="entry name" value="WH1/EVH1_dom"/>
</dbReference>
<dbReference type="SMART" id="SM00246">
    <property type="entry name" value="WH2"/>
    <property type="match status" value="1"/>
</dbReference>
<reference evidence="5" key="1">
    <citation type="submission" date="2021-05" db="EMBL/GenBank/DDBJ databases">
        <authorList>
            <person name="Stam R."/>
        </authorList>
    </citation>
    <scope>NUCLEOTIDE SEQUENCE</scope>
    <source>
        <strain evidence="5">CS162</strain>
    </source>
</reference>
<dbReference type="PROSITE" id="PS50229">
    <property type="entry name" value="WH1"/>
    <property type="match status" value="1"/>
</dbReference>